<keyword evidence="1" id="KW-0812">Transmembrane</keyword>
<organism evidence="2 3">
    <name type="scientific">candidate division WWE3 bacterium RIFCSPLOWO2_01_FULL_41_18</name>
    <dbReference type="NCBI Taxonomy" id="1802625"/>
    <lineage>
        <taxon>Bacteria</taxon>
        <taxon>Katanobacteria</taxon>
    </lineage>
</organism>
<evidence type="ECO:0000313" key="2">
    <source>
        <dbReference type="EMBL" id="OGC55069.1"/>
    </source>
</evidence>
<sequence>MSLPFWILIGFALLLIWNLILSYLYFSSVRFYKRLRDQGTGYSLHEILDSLVKKAMKNELKLKEVTEAVRKIETSNMEDVCGVGLVRFNPFPDAGGDQSFSVAFLDRKNNGVVITSLHARSGTRVYSKPVVRGDKGNYELSEEEKKAIEEAKKSIYE</sequence>
<evidence type="ECO:0000256" key="1">
    <source>
        <dbReference type="SAM" id="Phobius"/>
    </source>
</evidence>
<gene>
    <name evidence="2" type="ORF">A3A78_03775</name>
</gene>
<dbReference type="InterPro" id="IPR027981">
    <property type="entry name" value="DUF4446"/>
</dbReference>
<keyword evidence="1" id="KW-0472">Membrane</keyword>
<comment type="caution">
    <text evidence="2">The sequence shown here is derived from an EMBL/GenBank/DDBJ whole genome shotgun (WGS) entry which is preliminary data.</text>
</comment>
<protein>
    <recommendedName>
        <fullName evidence="4">DUF4446 domain-containing protein</fullName>
    </recommendedName>
</protein>
<feature type="transmembrane region" description="Helical" evidence="1">
    <location>
        <begin position="6"/>
        <end position="26"/>
    </location>
</feature>
<dbReference type="Proteomes" id="UP000176504">
    <property type="component" value="Unassembled WGS sequence"/>
</dbReference>
<dbReference type="EMBL" id="MEVI01000003">
    <property type="protein sequence ID" value="OGC55069.1"/>
    <property type="molecule type" value="Genomic_DNA"/>
</dbReference>
<proteinExistence type="predicted"/>
<reference evidence="2 3" key="1">
    <citation type="journal article" date="2016" name="Nat. Commun.">
        <title>Thousands of microbial genomes shed light on interconnected biogeochemical processes in an aquifer system.</title>
        <authorList>
            <person name="Anantharaman K."/>
            <person name="Brown C.T."/>
            <person name="Hug L.A."/>
            <person name="Sharon I."/>
            <person name="Castelle C.J."/>
            <person name="Probst A.J."/>
            <person name="Thomas B.C."/>
            <person name="Singh A."/>
            <person name="Wilkins M.J."/>
            <person name="Karaoz U."/>
            <person name="Brodie E.L."/>
            <person name="Williams K.H."/>
            <person name="Hubbard S.S."/>
            <person name="Banfield J.F."/>
        </authorList>
    </citation>
    <scope>NUCLEOTIDE SEQUENCE [LARGE SCALE GENOMIC DNA]</scope>
</reference>
<keyword evidence="1" id="KW-1133">Transmembrane helix</keyword>
<accession>A0A1F4VD48</accession>
<evidence type="ECO:0000313" key="3">
    <source>
        <dbReference type="Proteomes" id="UP000176504"/>
    </source>
</evidence>
<evidence type="ECO:0008006" key="4">
    <source>
        <dbReference type="Google" id="ProtNLM"/>
    </source>
</evidence>
<name>A0A1F4VD48_UNCKA</name>
<dbReference type="Pfam" id="PF14584">
    <property type="entry name" value="DUF4446"/>
    <property type="match status" value="1"/>
</dbReference>
<dbReference type="AlphaFoldDB" id="A0A1F4VD48"/>